<sequence length="612" mass="67599">MYPTTLILSSSLILVITILIYPLLTTLNSNTQSPEWAATHVKMAVSSAFLVSLIPLTIFLDQGAESIVTNWHWMNTNTFDISISFKFDHYSLIFTPIALYVTWSILEFALWYMHSDPYVNRFFKYLLFFLIAMIVLVTANNMFQLFIGWEGVGIMSFLLIGWWYGRADANTAALQAVLYNRVGDIGLILSMAWLAMNLNSWEIQQIFLLSKDFDMTVPLVGLILAATGKSAQFGLHPWLPSAMEGPTPVSALLHSSTMVVAGIFLLIRLHPLMEDNPLALTICLCLGALTTLFTAACALTQNDIKKIVAFSTSSQLGLMMVTIGLNQPQLAFLHICTHAFFKAMLFLCSGSIIHSLNDEQDIRKMGGLHNLMPFTSSCLTIGSLALTGTPFLAGFFSKDAIIEALNTSHLNAWALILTLIATSFTAVYSFRVVFFVTMGSPRFLPLSPINENNPLVINPIKRLAWGSIIAGSIITLNFLPMKTQVMTMPMALKLAALAVTITGLLVAIELSTLTNKQFKITPTISFHHFSNMLGYFPTTVHRMVPNLNLVLGQTIATQLVDQAWFEAVGPKSLASAQVKMAKNISDSQRGMIKTYLTIFLLTTTLAILFTSI</sequence>
<evidence type="ECO:0000256" key="12">
    <source>
        <dbReference type="ARBA" id="ARBA00023075"/>
    </source>
</evidence>
<evidence type="ECO:0000256" key="6">
    <source>
        <dbReference type="ARBA" id="ARBA00022692"/>
    </source>
</evidence>
<dbReference type="Pfam" id="PF00361">
    <property type="entry name" value="Proton_antipo_M"/>
    <property type="match status" value="1"/>
</dbReference>
<evidence type="ECO:0000259" key="18">
    <source>
        <dbReference type="Pfam" id="PF00662"/>
    </source>
</evidence>
<feature type="domain" description="NADH:quinone oxidoreductase/Mrp antiporter transmembrane" evidence="17">
    <location>
        <begin position="139"/>
        <end position="423"/>
    </location>
</feature>
<keyword evidence="5" id="KW-0679">Respiratory chain</keyword>
<dbReference type="GO" id="GO:0042773">
    <property type="term" value="P:ATP synthesis coupled electron transport"/>
    <property type="evidence" value="ECO:0007669"/>
    <property type="project" value="InterPro"/>
</dbReference>
<dbReference type="EMBL" id="KJ441129">
    <property type="protein sequence ID" value="AHM27495.1"/>
    <property type="molecule type" value="Genomic_DNA"/>
</dbReference>
<keyword evidence="13 16" id="KW-0496">Mitochondrion</keyword>
<name>X2EWL8_9TELE</name>
<feature type="transmembrane region" description="Helical" evidence="16">
    <location>
        <begin position="177"/>
        <end position="196"/>
    </location>
</feature>
<feature type="transmembrane region" description="Helical" evidence="16">
    <location>
        <begin position="307"/>
        <end position="325"/>
    </location>
</feature>
<dbReference type="Pfam" id="PF00662">
    <property type="entry name" value="Proton_antipo_N"/>
    <property type="match status" value="1"/>
</dbReference>
<evidence type="ECO:0000256" key="9">
    <source>
        <dbReference type="ARBA" id="ARBA00022982"/>
    </source>
</evidence>
<keyword evidence="6 16" id="KW-0812">Transmembrane</keyword>
<evidence type="ECO:0000256" key="3">
    <source>
        <dbReference type="ARBA" id="ARBA00021096"/>
    </source>
</evidence>
<feature type="transmembrane region" description="Helical" evidence="16">
    <location>
        <begin position="122"/>
        <end position="139"/>
    </location>
</feature>
<evidence type="ECO:0000256" key="5">
    <source>
        <dbReference type="ARBA" id="ARBA00022660"/>
    </source>
</evidence>
<dbReference type="InterPro" id="IPR018393">
    <property type="entry name" value="NADHpl_OxRdtase_5_subgr"/>
</dbReference>
<feature type="transmembrane region" description="Helical" evidence="16">
    <location>
        <begin position="463"/>
        <end position="479"/>
    </location>
</feature>
<dbReference type="InterPro" id="IPR003945">
    <property type="entry name" value="NU5C-like"/>
</dbReference>
<dbReference type="PRINTS" id="PR01434">
    <property type="entry name" value="NADHDHGNASE5"/>
</dbReference>
<evidence type="ECO:0000256" key="2">
    <source>
        <dbReference type="ARBA" id="ARBA00012944"/>
    </source>
</evidence>
<accession>X2EWL8</accession>
<evidence type="ECO:0000256" key="11">
    <source>
        <dbReference type="ARBA" id="ARBA00023027"/>
    </source>
</evidence>
<keyword evidence="11 16" id="KW-0520">NAD</keyword>
<evidence type="ECO:0000256" key="1">
    <source>
        <dbReference type="ARBA" id="ARBA00004448"/>
    </source>
</evidence>
<geneLocation type="mitochondrion" evidence="20"/>
<dbReference type="GO" id="GO:0015990">
    <property type="term" value="P:electron transport coupled proton transport"/>
    <property type="evidence" value="ECO:0007669"/>
    <property type="project" value="TreeGrafter"/>
</dbReference>
<organism evidence="20">
    <name type="scientific">Catostomus tahoensis</name>
    <name type="common">Tahoe sucker</name>
    <dbReference type="NCBI Taxonomy" id="196750"/>
    <lineage>
        <taxon>Eukaryota</taxon>
        <taxon>Metazoa</taxon>
        <taxon>Chordata</taxon>
        <taxon>Craniata</taxon>
        <taxon>Vertebrata</taxon>
        <taxon>Euteleostomi</taxon>
        <taxon>Actinopterygii</taxon>
        <taxon>Neopterygii</taxon>
        <taxon>Teleostei</taxon>
        <taxon>Ostariophysi</taxon>
        <taxon>Cypriniformes</taxon>
        <taxon>Catostomoidei</taxon>
        <taxon>Catostomidae</taxon>
        <taxon>Catostomus</taxon>
    </lineage>
</organism>
<evidence type="ECO:0000256" key="7">
    <source>
        <dbReference type="ARBA" id="ARBA00022792"/>
    </source>
</evidence>
<dbReference type="AlphaFoldDB" id="X2EWL8"/>
<comment type="function">
    <text evidence="16">Core subunit of the mitochondrial membrane respiratory chain NADH dehydrogenase (Complex I) which catalyzes electron transfer from NADH through the respiratory chain, using ubiquinone as an electron acceptor. Essential for the catalytic activity and assembly of complex I.</text>
</comment>
<feature type="domain" description="NADH-Ubiquinone oxidoreductase (complex I) chain 5 N-terminal" evidence="18">
    <location>
        <begin position="73"/>
        <end position="123"/>
    </location>
</feature>
<keyword evidence="9" id="KW-0249">Electron transport</keyword>
<reference evidence="20" key="1">
    <citation type="journal article" date="2014" name="PLoS ONE">
        <title>Influence of introgression and geological processes on phylogenetic relationships of Western north american mountain suckers (pantosteus, catostomidae).</title>
        <authorList>
            <person name="Unmack P.J."/>
            <person name="Dowling T.E."/>
            <person name="Laitinen N.J."/>
            <person name="Secor C.L."/>
            <person name="Mayden R.L."/>
            <person name="Shiozawa D.K."/>
            <person name="Smith G.R."/>
        </authorList>
    </citation>
    <scope>NUCLEOTIDE SEQUENCE</scope>
</reference>
<feature type="transmembrane region" description="Helical" evidence="16">
    <location>
        <begin position="6"/>
        <end position="24"/>
    </location>
</feature>
<dbReference type="InterPro" id="IPR001516">
    <property type="entry name" value="Proton_antipo_N"/>
</dbReference>
<comment type="similarity">
    <text evidence="16">Belongs to the complex I subunit 5 family.</text>
</comment>
<feature type="transmembrane region" description="Helical" evidence="16">
    <location>
        <begin position="216"/>
        <end position="235"/>
    </location>
</feature>
<evidence type="ECO:0000259" key="19">
    <source>
        <dbReference type="Pfam" id="PF06455"/>
    </source>
</evidence>
<protein>
    <recommendedName>
        <fullName evidence="3 16">NADH-ubiquinone oxidoreductase chain 5</fullName>
        <ecNumber evidence="2 16">7.1.1.2</ecNumber>
    </recommendedName>
</protein>
<feature type="transmembrane region" description="Helical" evidence="16">
    <location>
        <begin position="374"/>
        <end position="393"/>
    </location>
</feature>
<dbReference type="PANTHER" id="PTHR42829">
    <property type="entry name" value="NADH-UBIQUINONE OXIDOREDUCTASE CHAIN 5"/>
    <property type="match status" value="1"/>
</dbReference>
<feature type="transmembrane region" description="Helical" evidence="16">
    <location>
        <begin position="413"/>
        <end position="436"/>
    </location>
</feature>
<dbReference type="Pfam" id="PF06455">
    <property type="entry name" value="NADH5_C"/>
    <property type="match status" value="1"/>
</dbReference>
<feature type="transmembrane region" description="Helical" evidence="16">
    <location>
        <begin position="145"/>
        <end position="165"/>
    </location>
</feature>
<feature type="transmembrane region" description="Helical" evidence="16">
    <location>
        <begin position="590"/>
        <end position="609"/>
    </location>
</feature>
<dbReference type="InterPro" id="IPR010934">
    <property type="entry name" value="NADH_DH_su5_C"/>
</dbReference>
<evidence type="ECO:0000256" key="10">
    <source>
        <dbReference type="ARBA" id="ARBA00022989"/>
    </source>
</evidence>
<keyword evidence="4 16" id="KW-0813">Transport</keyword>
<feature type="transmembrane region" description="Helical" evidence="16">
    <location>
        <begin position="36"/>
        <end position="60"/>
    </location>
</feature>
<keyword evidence="8" id="KW-1278">Translocase</keyword>
<evidence type="ECO:0000256" key="4">
    <source>
        <dbReference type="ARBA" id="ARBA00022448"/>
    </source>
</evidence>
<evidence type="ECO:0000256" key="16">
    <source>
        <dbReference type="RuleBase" id="RU003404"/>
    </source>
</evidence>
<dbReference type="GO" id="GO:0005743">
    <property type="term" value="C:mitochondrial inner membrane"/>
    <property type="evidence" value="ECO:0007669"/>
    <property type="project" value="UniProtKB-SubCell"/>
</dbReference>
<comment type="subcellular location">
    <subcellularLocation>
        <location evidence="1">Mitochondrion inner membrane</location>
        <topology evidence="1">Multi-pass membrane protein</topology>
    </subcellularLocation>
</comment>
<dbReference type="PANTHER" id="PTHR42829:SF2">
    <property type="entry name" value="NADH-UBIQUINONE OXIDOREDUCTASE CHAIN 5"/>
    <property type="match status" value="1"/>
</dbReference>
<comment type="catalytic activity">
    <reaction evidence="15 16">
        <text>a ubiquinone + NADH + 5 H(+)(in) = a ubiquinol + NAD(+) + 4 H(+)(out)</text>
        <dbReference type="Rhea" id="RHEA:29091"/>
        <dbReference type="Rhea" id="RHEA-COMP:9565"/>
        <dbReference type="Rhea" id="RHEA-COMP:9566"/>
        <dbReference type="ChEBI" id="CHEBI:15378"/>
        <dbReference type="ChEBI" id="CHEBI:16389"/>
        <dbReference type="ChEBI" id="CHEBI:17976"/>
        <dbReference type="ChEBI" id="CHEBI:57540"/>
        <dbReference type="ChEBI" id="CHEBI:57945"/>
        <dbReference type="EC" id="7.1.1.2"/>
    </reaction>
</comment>
<evidence type="ECO:0000313" key="20">
    <source>
        <dbReference type="EMBL" id="AHM27495.1"/>
    </source>
</evidence>
<keyword evidence="12 16" id="KW-0830">Ubiquinone</keyword>
<evidence type="ECO:0000259" key="17">
    <source>
        <dbReference type="Pfam" id="PF00361"/>
    </source>
</evidence>
<feature type="transmembrane region" description="Helical" evidence="16">
    <location>
        <begin position="331"/>
        <end position="353"/>
    </location>
</feature>
<evidence type="ECO:0000256" key="8">
    <source>
        <dbReference type="ARBA" id="ARBA00022967"/>
    </source>
</evidence>
<dbReference type="GO" id="GO:0003954">
    <property type="term" value="F:NADH dehydrogenase activity"/>
    <property type="evidence" value="ECO:0007669"/>
    <property type="project" value="TreeGrafter"/>
</dbReference>
<evidence type="ECO:0000256" key="14">
    <source>
        <dbReference type="ARBA" id="ARBA00023136"/>
    </source>
</evidence>
<dbReference type="InterPro" id="IPR001750">
    <property type="entry name" value="ND/Mrp_TM"/>
</dbReference>
<dbReference type="EC" id="7.1.1.2" evidence="2 16"/>
<evidence type="ECO:0000256" key="15">
    <source>
        <dbReference type="ARBA" id="ARBA00049551"/>
    </source>
</evidence>
<keyword evidence="7" id="KW-0999">Mitochondrion inner membrane</keyword>
<feature type="transmembrane region" description="Helical" evidence="16">
    <location>
        <begin position="247"/>
        <end position="267"/>
    </location>
</feature>
<keyword evidence="10 16" id="KW-1133">Transmembrane helix</keyword>
<feature type="transmembrane region" description="Helical" evidence="16">
    <location>
        <begin position="491"/>
        <end position="510"/>
    </location>
</feature>
<evidence type="ECO:0000256" key="13">
    <source>
        <dbReference type="ARBA" id="ARBA00023128"/>
    </source>
</evidence>
<dbReference type="NCBIfam" id="TIGR01974">
    <property type="entry name" value="NDH_I_L"/>
    <property type="match status" value="1"/>
</dbReference>
<feature type="transmembrane region" description="Helical" evidence="16">
    <location>
        <begin position="90"/>
        <end position="110"/>
    </location>
</feature>
<feature type="domain" description="NADH dehydrogenase subunit 5 C-terminal" evidence="19">
    <location>
        <begin position="428"/>
        <end position="609"/>
    </location>
</feature>
<proteinExistence type="inferred from homology"/>
<dbReference type="GO" id="GO:0008137">
    <property type="term" value="F:NADH dehydrogenase (ubiquinone) activity"/>
    <property type="evidence" value="ECO:0007669"/>
    <property type="project" value="UniProtKB-EC"/>
</dbReference>
<keyword evidence="14 16" id="KW-0472">Membrane</keyword>
<feature type="transmembrane region" description="Helical" evidence="16">
    <location>
        <begin position="279"/>
        <end position="300"/>
    </location>
</feature>